<dbReference type="InParanoid" id="A0A6M4H9G5"/>
<dbReference type="PROSITE" id="PS51144">
    <property type="entry name" value="ALPHA_CA_2"/>
    <property type="match status" value="1"/>
</dbReference>
<keyword evidence="4" id="KW-0862">Zinc</keyword>
<dbReference type="InterPro" id="IPR036398">
    <property type="entry name" value="CA_dom_sf"/>
</dbReference>
<keyword evidence="7" id="KW-0732">Signal</keyword>
<evidence type="ECO:0000256" key="1">
    <source>
        <dbReference type="ARBA" id="ARBA00010718"/>
    </source>
</evidence>
<protein>
    <recommendedName>
        <fullName evidence="2">carbonic anhydrase</fullName>
        <ecNumber evidence="2">4.2.1.1</ecNumber>
    </recommendedName>
</protein>
<dbReference type="GO" id="GO:0004089">
    <property type="term" value="F:carbonate dehydratase activity"/>
    <property type="evidence" value="ECO:0007669"/>
    <property type="project" value="UniProtKB-EC"/>
</dbReference>
<dbReference type="SUPFAM" id="SSF51069">
    <property type="entry name" value="Carbonic anhydrase"/>
    <property type="match status" value="1"/>
</dbReference>
<dbReference type="InterPro" id="IPR041891">
    <property type="entry name" value="Alpha_CA_prokaryot-like"/>
</dbReference>
<evidence type="ECO:0000259" key="8">
    <source>
        <dbReference type="PROSITE" id="PS51144"/>
    </source>
</evidence>
<evidence type="ECO:0000256" key="2">
    <source>
        <dbReference type="ARBA" id="ARBA00012925"/>
    </source>
</evidence>
<keyword evidence="10" id="KW-1185">Reference proteome</keyword>
<dbReference type="EMBL" id="CP053073">
    <property type="protein sequence ID" value="QJR15835.1"/>
    <property type="molecule type" value="Genomic_DNA"/>
</dbReference>
<dbReference type="InterPro" id="IPR023561">
    <property type="entry name" value="Carbonic_anhydrase_a-class"/>
</dbReference>
<accession>A0A6M4H9G5</accession>
<evidence type="ECO:0000256" key="5">
    <source>
        <dbReference type="ARBA" id="ARBA00023239"/>
    </source>
</evidence>
<organism evidence="9 10">
    <name type="scientific">Usitatibacter palustris</name>
    <dbReference type="NCBI Taxonomy" id="2732487"/>
    <lineage>
        <taxon>Bacteria</taxon>
        <taxon>Pseudomonadati</taxon>
        <taxon>Pseudomonadota</taxon>
        <taxon>Betaproteobacteria</taxon>
        <taxon>Nitrosomonadales</taxon>
        <taxon>Usitatibacteraceae</taxon>
        <taxon>Usitatibacter</taxon>
    </lineage>
</organism>
<dbReference type="EC" id="4.2.1.1" evidence="2"/>
<evidence type="ECO:0000313" key="10">
    <source>
        <dbReference type="Proteomes" id="UP000503096"/>
    </source>
</evidence>
<evidence type="ECO:0000256" key="7">
    <source>
        <dbReference type="SAM" id="SignalP"/>
    </source>
</evidence>
<dbReference type="RefSeq" id="WP_171163466.1">
    <property type="nucleotide sequence ID" value="NZ_CP053073.1"/>
</dbReference>
<dbReference type="GO" id="GO:0008270">
    <property type="term" value="F:zinc ion binding"/>
    <property type="evidence" value="ECO:0007669"/>
    <property type="project" value="InterPro"/>
</dbReference>
<dbReference type="InterPro" id="IPR001148">
    <property type="entry name" value="CA_dom"/>
</dbReference>
<evidence type="ECO:0000256" key="3">
    <source>
        <dbReference type="ARBA" id="ARBA00022723"/>
    </source>
</evidence>
<sequence>MKKPTLATLLVTTLGVLGCATAFADASHWTYSGEAGPANWSKGDPKNVMCGLGRNQSPIDIAGGIPAKLEALRIDYRESGGDLVNNGHTIQLDIADGGTLALAGRVFHLKQFHFHAPGENRIQGKEYPLEVHLVHADKDGNLAVIGVMFKDGPANPVLDKLWSATPTKAGDKVVLRAGSAPAAASLLPKSKAYYRFNGSLTTPPCSEGVLWLVMKNPLTASKAQVEKFTKTVGFANNRPIQSVNARPVLQ</sequence>
<comment type="similarity">
    <text evidence="1">Belongs to the alpha-carbonic anhydrase family.</text>
</comment>
<dbReference type="Pfam" id="PF00194">
    <property type="entry name" value="Carb_anhydrase"/>
    <property type="match status" value="1"/>
</dbReference>
<feature type="chain" id="PRO_5026992860" description="carbonic anhydrase" evidence="7">
    <location>
        <begin position="25"/>
        <end position="250"/>
    </location>
</feature>
<dbReference type="SMART" id="SM01057">
    <property type="entry name" value="Carb_anhydrase"/>
    <property type="match status" value="1"/>
</dbReference>
<dbReference type="AlphaFoldDB" id="A0A6M4H9G5"/>
<evidence type="ECO:0000256" key="4">
    <source>
        <dbReference type="ARBA" id="ARBA00022833"/>
    </source>
</evidence>
<gene>
    <name evidence="9" type="primary">cah</name>
    <name evidence="9" type="ORF">DSM104440_02661</name>
</gene>
<reference evidence="9 10" key="1">
    <citation type="submission" date="2020-04" db="EMBL/GenBank/DDBJ databases">
        <title>Usitatibacter rugosus gen. nov., sp. nov. and Usitatibacter palustris sp. nov., novel members of Usitatibacteraceae fam. nov. within the order Nitrosomonadales isolated from soil.</title>
        <authorList>
            <person name="Huber K.J."/>
            <person name="Neumann-Schaal M."/>
            <person name="Geppert A."/>
            <person name="Luckner M."/>
            <person name="Wanner G."/>
            <person name="Overmann J."/>
        </authorList>
    </citation>
    <scope>NUCLEOTIDE SEQUENCE [LARGE SCALE GENOMIC DNA]</scope>
    <source>
        <strain evidence="9 10">Swamp67</strain>
    </source>
</reference>
<keyword evidence="5 9" id="KW-0456">Lyase</keyword>
<keyword evidence="3" id="KW-0479">Metal-binding</keyword>
<dbReference type="CDD" id="cd03124">
    <property type="entry name" value="alpha_CA_prokaryotic_like"/>
    <property type="match status" value="1"/>
</dbReference>
<feature type="domain" description="Alpha-carbonic anhydrase" evidence="8">
    <location>
        <begin position="27"/>
        <end position="250"/>
    </location>
</feature>
<comment type="catalytic activity">
    <reaction evidence="6">
        <text>hydrogencarbonate + H(+) = CO2 + H2O</text>
        <dbReference type="Rhea" id="RHEA:10748"/>
        <dbReference type="ChEBI" id="CHEBI:15377"/>
        <dbReference type="ChEBI" id="CHEBI:15378"/>
        <dbReference type="ChEBI" id="CHEBI:16526"/>
        <dbReference type="ChEBI" id="CHEBI:17544"/>
        <dbReference type="EC" id="4.2.1.1"/>
    </reaction>
</comment>
<feature type="signal peptide" evidence="7">
    <location>
        <begin position="1"/>
        <end position="24"/>
    </location>
</feature>
<dbReference type="KEGG" id="upl:DSM104440_02661"/>
<dbReference type="PANTHER" id="PTHR18952">
    <property type="entry name" value="CARBONIC ANHYDRASE"/>
    <property type="match status" value="1"/>
</dbReference>
<dbReference type="Proteomes" id="UP000503096">
    <property type="component" value="Chromosome"/>
</dbReference>
<proteinExistence type="inferred from homology"/>
<evidence type="ECO:0000313" key="9">
    <source>
        <dbReference type="EMBL" id="QJR15835.1"/>
    </source>
</evidence>
<dbReference type="Gene3D" id="3.10.200.10">
    <property type="entry name" value="Alpha carbonic anhydrase"/>
    <property type="match status" value="1"/>
</dbReference>
<evidence type="ECO:0000256" key="6">
    <source>
        <dbReference type="ARBA" id="ARBA00048348"/>
    </source>
</evidence>
<name>A0A6M4H9G5_9PROT</name>
<dbReference type="PANTHER" id="PTHR18952:SF265">
    <property type="entry name" value="CARBONIC ANHYDRASE"/>
    <property type="match status" value="1"/>
</dbReference>
<dbReference type="PROSITE" id="PS51257">
    <property type="entry name" value="PROKAR_LIPOPROTEIN"/>
    <property type="match status" value="1"/>
</dbReference>